<dbReference type="GO" id="GO:0008168">
    <property type="term" value="F:methyltransferase activity"/>
    <property type="evidence" value="ECO:0007669"/>
    <property type="project" value="UniProtKB-KW"/>
</dbReference>
<dbReference type="GO" id="GO:0032259">
    <property type="term" value="P:methylation"/>
    <property type="evidence" value="ECO:0007669"/>
    <property type="project" value="UniProtKB-KW"/>
</dbReference>
<dbReference type="Proteomes" id="UP000779900">
    <property type="component" value="Unassembled WGS sequence"/>
</dbReference>
<dbReference type="SUPFAM" id="SSF53335">
    <property type="entry name" value="S-adenosyl-L-methionine-dependent methyltransferases"/>
    <property type="match status" value="1"/>
</dbReference>
<dbReference type="PANTHER" id="PTHR42873:SF1">
    <property type="entry name" value="S-ADENOSYLMETHIONINE-DEPENDENT METHYLTRANSFERASE DOMAIN-CONTAINING PROTEIN"/>
    <property type="match status" value="1"/>
</dbReference>
<comment type="subcellular location">
    <subcellularLocation>
        <location evidence="1">Cytoplasm</location>
    </subcellularLocation>
</comment>
<evidence type="ECO:0000259" key="8">
    <source>
        <dbReference type="Pfam" id="PF17785"/>
    </source>
</evidence>
<dbReference type="Gene3D" id="2.30.130.10">
    <property type="entry name" value="PUA domain"/>
    <property type="match status" value="1"/>
</dbReference>
<dbReference type="PROSITE" id="PS50890">
    <property type="entry name" value="PUA"/>
    <property type="match status" value="1"/>
</dbReference>
<evidence type="ECO:0000256" key="5">
    <source>
        <dbReference type="ARBA" id="ARBA00022691"/>
    </source>
</evidence>
<dbReference type="PANTHER" id="PTHR42873">
    <property type="entry name" value="RIBOSOMAL RNA LARGE SUBUNIT METHYLTRANSFERASE"/>
    <property type="match status" value="1"/>
</dbReference>
<dbReference type="CDD" id="cd21153">
    <property type="entry name" value="PUA_RlmI"/>
    <property type="match status" value="1"/>
</dbReference>
<evidence type="ECO:0000256" key="6">
    <source>
        <dbReference type="ARBA" id="ARBA00038091"/>
    </source>
</evidence>
<dbReference type="GO" id="GO:0003723">
    <property type="term" value="F:RNA binding"/>
    <property type="evidence" value="ECO:0007669"/>
    <property type="project" value="InterPro"/>
</dbReference>
<dbReference type="Pfam" id="PF17785">
    <property type="entry name" value="PUA_3"/>
    <property type="match status" value="1"/>
</dbReference>
<reference evidence="9" key="1">
    <citation type="submission" date="2019-03" db="EMBL/GenBank/DDBJ databases">
        <title>Lake Tanganyika Metagenome-Assembled Genomes (MAGs).</title>
        <authorList>
            <person name="Tran P."/>
        </authorList>
    </citation>
    <scope>NUCLEOTIDE SEQUENCE</scope>
    <source>
        <strain evidence="9">K_DeepCast_150m_m2_040</strain>
    </source>
</reference>
<dbReference type="EMBL" id="VGIR01000012">
    <property type="protein sequence ID" value="MBM3330865.1"/>
    <property type="molecule type" value="Genomic_DNA"/>
</dbReference>
<organism evidence="9 10">
    <name type="scientific">candidate division WOR-3 bacterium</name>
    <dbReference type="NCBI Taxonomy" id="2052148"/>
    <lineage>
        <taxon>Bacteria</taxon>
        <taxon>Bacteria division WOR-3</taxon>
    </lineage>
</organism>
<evidence type="ECO:0000259" key="7">
    <source>
        <dbReference type="Pfam" id="PF10672"/>
    </source>
</evidence>
<feature type="domain" description="S-adenosylmethionine-dependent methyltransferase" evidence="7">
    <location>
        <begin position="169"/>
        <end position="330"/>
    </location>
</feature>
<evidence type="ECO:0000313" key="9">
    <source>
        <dbReference type="EMBL" id="MBM3330865.1"/>
    </source>
</evidence>
<dbReference type="InterPro" id="IPR029063">
    <property type="entry name" value="SAM-dependent_MTases_sf"/>
</dbReference>
<evidence type="ECO:0000256" key="2">
    <source>
        <dbReference type="ARBA" id="ARBA00022490"/>
    </source>
</evidence>
<evidence type="ECO:0000256" key="3">
    <source>
        <dbReference type="ARBA" id="ARBA00022603"/>
    </source>
</evidence>
<protein>
    <submittedName>
        <fullName evidence="9">Class I SAM-dependent rRNA methyltransferase</fullName>
    </submittedName>
</protein>
<dbReference type="InterPro" id="IPR036974">
    <property type="entry name" value="PUA_sf"/>
</dbReference>
<evidence type="ECO:0000313" key="10">
    <source>
        <dbReference type="Proteomes" id="UP000779900"/>
    </source>
</evidence>
<accession>A0A937XGX4</accession>
<name>A0A937XGX4_UNCW3</name>
<dbReference type="Gene3D" id="3.30.750.80">
    <property type="entry name" value="RNA methyltransferase domain (HRMD) like"/>
    <property type="match status" value="1"/>
</dbReference>
<keyword evidence="4" id="KW-0808">Transferase</keyword>
<sequence>MPDKLVHVVRKKSRGQHAWVFSNEVTRTEGNPMPGDTVQVFDRKRLLGSGIYNPHSLIRVRLYSEQNEELDAAFLRHRIEAALQYRKTMLPGEDDFRLVFSESDRVPGLVIDKYGNHFVVQTYALGLDMRHDLVVAALREVFAVASIIEKNDFRLRDPEGLPRRAGVLFGTPEPRIVISESGARFYVDVAGGQKTGYYFDHRLTRRKVRQLSAGSRVLDVFSYTGSFAINAALGGAESVLAVDASASAATIATSNSVLNGVADRCEFATDNAFTALERLDGQGRKFDLVNLDPPAFIKALKDKNAGMRGYRQINALAMKLLPAGGILVSSSCSHYLFWQDLLDMLVAAAQDAGREFNILDRTAQGPDHPVLLSMPESEYLRGFILQVC</sequence>
<dbReference type="InterPro" id="IPR015947">
    <property type="entry name" value="PUA-like_sf"/>
</dbReference>
<dbReference type="InterPro" id="IPR019614">
    <property type="entry name" value="SAM-dep_methyl-trfase"/>
</dbReference>
<dbReference type="SUPFAM" id="SSF88697">
    <property type="entry name" value="PUA domain-like"/>
    <property type="match status" value="1"/>
</dbReference>
<comment type="caution">
    <text evidence="9">The sequence shown here is derived from an EMBL/GenBank/DDBJ whole genome shotgun (WGS) entry which is preliminary data.</text>
</comment>
<keyword evidence="5" id="KW-0949">S-adenosyl-L-methionine</keyword>
<dbReference type="Pfam" id="PF10672">
    <property type="entry name" value="Methyltrans_SAM"/>
    <property type="match status" value="1"/>
</dbReference>
<dbReference type="CDD" id="cd02440">
    <property type="entry name" value="AdoMet_MTases"/>
    <property type="match status" value="1"/>
</dbReference>
<evidence type="ECO:0000256" key="4">
    <source>
        <dbReference type="ARBA" id="ARBA00022679"/>
    </source>
</evidence>
<dbReference type="GO" id="GO:0005737">
    <property type="term" value="C:cytoplasm"/>
    <property type="evidence" value="ECO:0007669"/>
    <property type="project" value="UniProtKB-SubCell"/>
</dbReference>
<proteinExistence type="inferred from homology"/>
<dbReference type="AlphaFoldDB" id="A0A937XGX4"/>
<dbReference type="CDD" id="cd11572">
    <property type="entry name" value="RlmI_M_like"/>
    <property type="match status" value="1"/>
</dbReference>
<keyword evidence="3 9" id="KW-0489">Methyltransferase</keyword>
<dbReference type="InterPro" id="IPR041532">
    <property type="entry name" value="RlmI-like_PUA"/>
</dbReference>
<evidence type="ECO:0000256" key="1">
    <source>
        <dbReference type="ARBA" id="ARBA00004496"/>
    </source>
</evidence>
<dbReference type="Gene3D" id="3.40.50.150">
    <property type="entry name" value="Vaccinia Virus protein VP39"/>
    <property type="match status" value="1"/>
</dbReference>
<keyword evidence="2" id="KW-0963">Cytoplasm</keyword>
<comment type="similarity">
    <text evidence="6">Belongs to the methyltransferase superfamily. RlmI family.</text>
</comment>
<gene>
    <name evidence="9" type="ORF">FJY68_03315</name>
</gene>
<feature type="domain" description="RlmI-like PUA" evidence="8">
    <location>
        <begin position="11"/>
        <end position="64"/>
    </location>
</feature>